<dbReference type="EMBL" id="CAWYQH010000119">
    <property type="protein sequence ID" value="CAK8691541.1"/>
    <property type="molecule type" value="Genomic_DNA"/>
</dbReference>
<protein>
    <submittedName>
        <fullName evidence="1">Uncharacterized protein</fullName>
    </submittedName>
</protein>
<gene>
    <name evidence="1" type="ORF">CVLEPA_LOCUS24307</name>
</gene>
<dbReference type="Proteomes" id="UP001642483">
    <property type="component" value="Unassembled WGS sequence"/>
</dbReference>
<keyword evidence="2" id="KW-1185">Reference proteome</keyword>
<reference evidence="1 2" key="1">
    <citation type="submission" date="2024-02" db="EMBL/GenBank/DDBJ databases">
        <authorList>
            <person name="Daric V."/>
            <person name="Darras S."/>
        </authorList>
    </citation>
    <scope>NUCLEOTIDE SEQUENCE [LARGE SCALE GENOMIC DNA]</scope>
</reference>
<comment type="caution">
    <text evidence="1">The sequence shown here is derived from an EMBL/GenBank/DDBJ whole genome shotgun (WGS) entry which is preliminary data.</text>
</comment>
<evidence type="ECO:0000313" key="1">
    <source>
        <dbReference type="EMBL" id="CAK8691541.1"/>
    </source>
</evidence>
<name>A0ABP0GIF8_CLALP</name>
<sequence>MRRPKVIFVHYVCLHRRNTRDGKTLSTKAYTVEFGYCNCVVNLPSLFMRLNELCVYAKVQIPLIFLLDGRTWSRVKNVYCVLPSSIHSSTQKMKTCFLAFVFLDEQIWPCLHLQTVVIGELYEVHVELYFLVLSQRLRQQSFLYCCRLL</sequence>
<organism evidence="1 2">
    <name type="scientific">Clavelina lepadiformis</name>
    <name type="common">Light-bulb sea squirt</name>
    <name type="synonym">Ascidia lepadiformis</name>
    <dbReference type="NCBI Taxonomy" id="159417"/>
    <lineage>
        <taxon>Eukaryota</taxon>
        <taxon>Metazoa</taxon>
        <taxon>Chordata</taxon>
        <taxon>Tunicata</taxon>
        <taxon>Ascidiacea</taxon>
        <taxon>Aplousobranchia</taxon>
        <taxon>Clavelinidae</taxon>
        <taxon>Clavelina</taxon>
    </lineage>
</organism>
<proteinExistence type="predicted"/>
<accession>A0ABP0GIF8</accession>
<evidence type="ECO:0000313" key="2">
    <source>
        <dbReference type="Proteomes" id="UP001642483"/>
    </source>
</evidence>